<evidence type="ECO:0000256" key="5">
    <source>
        <dbReference type="ARBA" id="ARBA00022692"/>
    </source>
</evidence>
<feature type="transmembrane region" description="Helical" evidence="8">
    <location>
        <begin position="216"/>
        <end position="238"/>
    </location>
</feature>
<evidence type="ECO:0000259" key="9">
    <source>
        <dbReference type="PROSITE" id="PS50850"/>
    </source>
</evidence>
<feature type="transmembrane region" description="Helical" evidence="8">
    <location>
        <begin position="368"/>
        <end position="391"/>
    </location>
</feature>
<feature type="transmembrane region" description="Helical" evidence="8">
    <location>
        <begin position="80"/>
        <end position="99"/>
    </location>
</feature>
<keyword evidence="7 8" id="KW-0472">Membrane</keyword>
<protein>
    <submittedName>
        <fullName evidence="10">Membrane protein</fullName>
    </submittedName>
</protein>
<gene>
    <name evidence="10" type="ORF">CD33_16035</name>
</gene>
<dbReference type="STRING" id="1384057.CD33_16035"/>
<dbReference type="Gene3D" id="1.20.1250.20">
    <property type="entry name" value="MFS general substrate transporter like domains"/>
    <property type="match status" value="1"/>
</dbReference>
<comment type="caution">
    <text evidence="10">The sequence shown here is derived from an EMBL/GenBank/DDBJ whole genome shotgun (WGS) entry which is preliminary data.</text>
</comment>
<feature type="transmembrane region" description="Helical" evidence="8">
    <location>
        <begin position="139"/>
        <end position="157"/>
    </location>
</feature>
<feature type="transmembrane region" description="Helical" evidence="8">
    <location>
        <begin position="169"/>
        <end position="188"/>
    </location>
</feature>
<evidence type="ECO:0000256" key="3">
    <source>
        <dbReference type="ARBA" id="ARBA00022448"/>
    </source>
</evidence>
<evidence type="ECO:0000256" key="7">
    <source>
        <dbReference type="ARBA" id="ARBA00023136"/>
    </source>
</evidence>
<dbReference type="PANTHER" id="PTHR43271">
    <property type="entry name" value="BLL2771 PROTEIN"/>
    <property type="match status" value="1"/>
</dbReference>
<accession>A0A0A3HTP4</accession>
<evidence type="ECO:0000256" key="4">
    <source>
        <dbReference type="ARBA" id="ARBA00022475"/>
    </source>
</evidence>
<organism evidence="10 11">
    <name type="scientific">Ureibacillus sinduriensis BLB-1 = JCM 15800</name>
    <dbReference type="NCBI Taxonomy" id="1384057"/>
    <lineage>
        <taxon>Bacteria</taxon>
        <taxon>Bacillati</taxon>
        <taxon>Bacillota</taxon>
        <taxon>Bacilli</taxon>
        <taxon>Bacillales</taxon>
        <taxon>Caryophanaceae</taxon>
        <taxon>Ureibacillus</taxon>
    </lineage>
</organism>
<feature type="transmembrane region" description="Helical" evidence="8">
    <location>
        <begin position="342"/>
        <end position="362"/>
    </location>
</feature>
<evidence type="ECO:0000256" key="6">
    <source>
        <dbReference type="ARBA" id="ARBA00022989"/>
    </source>
</evidence>
<dbReference type="CDD" id="cd17324">
    <property type="entry name" value="MFS_NepI_like"/>
    <property type="match status" value="1"/>
</dbReference>
<dbReference type="InterPro" id="IPR011701">
    <property type="entry name" value="MFS"/>
</dbReference>
<keyword evidence="4" id="KW-1003">Cell membrane</keyword>
<dbReference type="Pfam" id="PF07690">
    <property type="entry name" value="MFS_1"/>
    <property type="match status" value="1"/>
</dbReference>
<evidence type="ECO:0000256" key="1">
    <source>
        <dbReference type="ARBA" id="ARBA00004651"/>
    </source>
</evidence>
<dbReference type="eggNOG" id="COG2814">
    <property type="taxonomic scope" value="Bacteria"/>
</dbReference>
<comment type="similarity">
    <text evidence="2">Belongs to the major facilitator superfamily.</text>
</comment>
<reference evidence="10 11" key="1">
    <citation type="submission" date="2014-02" db="EMBL/GenBank/DDBJ databases">
        <title>Draft genome sequence of Lysinibacillus sinduriensis JCM 15800.</title>
        <authorList>
            <person name="Zhang F."/>
            <person name="Wang G."/>
            <person name="Zhang L."/>
        </authorList>
    </citation>
    <scope>NUCLEOTIDE SEQUENCE [LARGE SCALE GENOMIC DNA]</scope>
    <source>
        <strain evidence="10 11">JCM 15800</strain>
    </source>
</reference>
<dbReference type="RefSeq" id="WP_036201944.1">
    <property type="nucleotide sequence ID" value="NZ_AVCY01000002.1"/>
</dbReference>
<feature type="transmembrane region" description="Helical" evidence="8">
    <location>
        <begin position="105"/>
        <end position="127"/>
    </location>
</feature>
<evidence type="ECO:0000313" key="11">
    <source>
        <dbReference type="Proteomes" id="UP000030408"/>
    </source>
</evidence>
<dbReference type="EMBL" id="JPVO01000054">
    <property type="protein sequence ID" value="KGR74600.1"/>
    <property type="molecule type" value="Genomic_DNA"/>
</dbReference>
<comment type="subcellular location">
    <subcellularLocation>
        <location evidence="1">Cell membrane</location>
        <topology evidence="1">Multi-pass membrane protein</topology>
    </subcellularLocation>
</comment>
<dbReference type="Proteomes" id="UP000030408">
    <property type="component" value="Unassembled WGS sequence"/>
</dbReference>
<keyword evidence="11" id="KW-1185">Reference proteome</keyword>
<dbReference type="AlphaFoldDB" id="A0A0A3HTP4"/>
<name>A0A0A3HTP4_9BACL</name>
<feature type="transmembrane region" description="Helical" evidence="8">
    <location>
        <begin position="43"/>
        <end position="68"/>
    </location>
</feature>
<keyword evidence="5 8" id="KW-0812">Transmembrane</keyword>
<dbReference type="InterPro" id="IPR036259">
    <property type="entry name" value="MFS_trans_sf"/>
</dbReference>
<proteinExistence type="inferred from homology"/>
<dbReference type="GO" id="GO:0005886">
    <property type="term" value="C:plasma membrane"/>
    <property type="evidence" value="ECO:0007669"/>
    <property type="project" value="UniProtKB-SubCell"/>
</dbReference>
<dbReference type="SUPFAM" id="SSF103473">
    <property type="entry name" value="MFS general substrate transporter"/>
    <property type="match status" value="1"/>
</dbReference>
<dbReference type="OrthoDB" id="63984at2"/>
<evidence type="ECO:0000256" key="2">
    <source>
        <dbReference type="ARBA" id="ARBA00008335"/>
    </source>
</evidence>
<sequence>MNYLQKGTKEFTLANLALFAAGFITFSNLYITQPLFPQFSETFGVTPAMASLSLSLSTGVLSVALLLFGSLSESWGRKKLMSISIFAASILTVFLAFVPSFETLLLLRMLQGFVFAGVPAIAMAYLGEEVDPKSLGIAMGLYISGNSIGGLSGRIIMGTMNDLFSWRMGLIFTGLLSLLICLYFVWALPPSKHFIPKKLEIKALAKSLVHQLKDPGLLCLFGISFMLMGGFVTLYNYISYKLLEPPYNLSNTVVGWIFIVYLVGTFSSTWFGSLSDKYGRQKVLLTGIAIMFSGTLLTLPINLVIKIIGIVVFTFGFFGSHSTASGWVSVRAEKDRAQASSLYLFAYYFGSSIGGTTGGLFWSCWGWYGVIAFISACIVTAFTLAVTIVLLTRKARKF</sequence>
<keyword evidence="6 8" id="KW-1133">Transmembrane helix</keyword>
<evidence type="ECO:0000256" key="8">
    <source>
        <dbReference type="SAM" id="Phobius"/>
    </source>
</evidence>
<feature type="transmembrane region" description="Helical" evidence="8">
    <location>
        <begin position="12"/>
        <end position="31"/>
    </location>
</feature>
<dbReference type="GO" id="GO:0022857">
    <property type="term" value="F:transmembrane transporter activity"/>
    <property type="evidence" value="ECO:0007669"/>
    <property type="project" value="InterPro"/>
</dbReference>
<keyword evidence="3" id="KW-0813">Transport</keyword>
<evidence type="ECO:0000313" key="10">
    <source>
        <dbReference type="EMBL" id="KGR74600.1"/>
    </source>
</evidence>
<feature type="domain" description="Major facilitator superfamily (MFS) profile" evidence="9">
    <location>
        <begin position="14"/>
        <end position="395"/>
    </location>
</feature>
<feature type="transmembrane region" description="Helical" evidence="8">
    <location>
        <begin position="283"/>
        <end position="301"/>
    </location>
</feature>
<dbReference type="PROSITE" id="PS50850">
    <property type="entry name" value="MFS"/>
    <property type="match status" value="1"/>
</dbReference>
<dbReference type="InterPro" id="IPR020846">
    <property type="entry name" value="MFS_dom"/>
</dbReference>
<dbReference type="PANTHER" id="PTHR43271:SF1">
    <property type="entry name" value="INNER MEMBRANE TRANSPORT PROTEIN YNFM"/>
    <property type="match status" value="1"/>
</dbReference>
<feature type="transmembrane region" description="Helical" evidence="8">
    <location>
        <begin position="307"/>
        <end position="330"/>
    </location>
</feature>
<feature type="transmembrane region" description="Helical" evidence="8">
    <location>
        <begin position="253"/>
        <end position="271"/>
    </location>
</feature>